<evidence type="ECO:0000313" key="1">
    <source>
        <dbReference type="EMBL" id="EGW11183.1"/>
    </source>
</evidence>
<accession>G3HV74</accession>
<protein>
    <submittedName>
        <fullName evidence="1">Uncharacterized protein</fullName>
    </submittedName>
</protein>
<gene>
    <name evidence="1" type="ORF">I79_014851</name>
</gene>
<dbReference type="EMBL" id="JH000761">
    <property type="protein sequence ID" value="EGW11183.1"/>
    <property type="molecule type" value="Genomic_DNA"/>
</dbReference>
<dbReference type="AlphaFoldDB" id="G3HV74"/>
<dbReference type="Proteomes" id="UP000001075">
    <property type="component" value="Unassembled WGS sequence"/>
</dbReference>
<organism evidence="1 2">
    <name type="scientific">Cricetulus griseus</name>
    <name type="common">Chinese hamster</name>
    <name type="synonym">Cricetulus barabensis griseus</name>
    <dbReference type="NCBI Taxonomy" id="10029"/>
    <lineage>
        <taxon>Eukaryota</taxon>
        <taxon>Metazoa</taxon>
        <taxon>Chordata</taxon>
        <taxon>Craniata</taxon>
        <taxon>Vertebrata</taxon>
        <taxon>Euteleostomi</taxon>
        <taxon>Mammalia</taxon>
        <taxon>Eutheria</taxon>
        <taxon>Euarchontoglires</taxon>
        <taxon>Glires</taxon>
        <taxon>Rodentia</taxon>
        <taxon>Myomorpha</taxon>
        <taxon>Muroidea</taxon>
        <taxon>Cricetidae</taxon>
        <taxon>Cricetinae</taxon>
        <taxon>Cricetulus</taxon>
    </lineage>
</organism>
<proteinExistence type="predicted"/>
<name>G3HV74_CRIGR</name>
<evidence type="ECO:0000313" key="2">
    <source>
        <dbReference type="Proteomes" id="UP000001075"/>
    </source>
</evidence>
<sequence>MFTVMVETPKVLAMGHGAGYVHQCAGEGPRSPPALGPPDFLVVSPALHTPPKVAAAAFPRLDFSAL</sequence>
<reference evidence="2" key="1">
    <citation type="journal article" date="2011" name="Nat. Biotechnol.">
        <title>The genomic sequence of the Chinese hamster ovary (CHO)-K1 cell line.</title>
        <authorList>
            <person name="Xu X."/>
            <person name="Nagarajan H."/>
            <person name="Lewis N.E."/>
            <person name="Pan S."/>
            <person name="Cai Z."/>
            <person name="Liu X."/>
            <person name="Chen W."/>
            <person name="Xie M."/>
            <person name="Wang W."/>
            <person name="Hammond S."/>
            <person name="Andersen M.R."/>
            <person name="Neff N."/>
            <person name="Passarelli B."/>
            <person name="Koh W."/>
            <person name="Fan H.C."/>
            <person name="Wang J."/>
            <person name="Gui Y."/>
            <person name="Lee K.H."/>
            <person name="Betenbaugh M.J."/>
            <person name="Quake S.R."/>
            <person name="Famili I."/>
            <person name="Palsson B.O."/>
            <person name="Wang J."/>
        </authorList>
    </citation>
    <scope>NUCLEOTIDE SEQUENCE [LARGE SCALE GENOMIC DNA]</scope>
    <source>
        <strain evidence="2">CHO K1 cell line</strain>
    </source>
</reference>
<dbReference type="InParanoid" id="G3HV74"/>